<evidence type="ECO:0000259" key="11">
    <source>
        <dbReference type="PROSITE" id="PS50011"/>
    </source>
</evidence>
<feature type="compositionally biased region" description="Low complexity" evidence="10">
    <location>
        <begin position="349"/>
        <end position="358"/>
    </location>
</feature>
<dbReference type="PROSITE" id="PS00108">
    <property type="entry name" value="PROTEIN_KINASE_ST"/>
    <property type="match status" value="1"/>
</dbReference>
<dbReference type="OrthoDB" id="6513151at2759"/>
<keyword evidence="4 9" id="KW-0547">Nucleotide-binding</keyword>
<dbReference type="FunFam" id="1.10.510.10:FF:000595">
    <property type="entry name" value="Protein kinase, putative (AFU_orthologue AFUA_5G11840)"/>
    <property type="match status" value="1"/>
</dbReference>
<dbReference type="Gene3D" id="1.10.510.10">
    <property type="entry name" value="Transferase(Phosphotransferase) domain 1"/>
    <property type="match status" value="1"/>
</dbReference>
<gene>
    <name evidence="12" type="ORF">MCYG_05171</name>
</gene>
<evidence type="ECO:0000256" key="10">
    <source>
        <dbReference type="SAM" id="MobiDB-lite"/>
    </source>
</evidence>
<feature type="compositionally biased region" description="Basic residues" evidence="10">
    <location>
        <begin position="298"/>
        <end position="308"/>
    </location>
</feature>
<evidence type="ECO:0000256" key="8">
    <source>
        <dbReference type="ARBA" id="ARBA00048679"/>
    </source>
</evidence>
<evidence type="ECO:0000256" key="9">
    <source>
        <dbReference type="PROSITE-ProRule" id="PRU10141"/>
    </source>
</evidence>
<feature type="region of interest" description="Disordered" evidence="10">
    <location>
        <begin position="1"/>
        <end position="65"/>
    </location>
</feature>
<dbReference type="eggNOG" id="KOG0590">
    <property type="taxonomic scope" value="Eukaryota"/>
</dbReference>
<comment type="catalytic activity">
    <reaction evidence="8">
        <text>L-seryl-[protein] + ATP = O-phospho-L-seryl-[protein] + ADP + H(+)</text>
        <dbReference type="Rhea" id="RHEA:17989"/>
        <dbReference type="Rhea" id="RHEA-COMP:9863"/>
        <dbReference type="Rhea" id="RHEA-COMP:11604"/>
        <dbReference type="ChEBI" id="CHEBI:15378"/>
        <dbReference type="ChEBI" id="CHEBI:29999"/>
        <dbReference type="ChEBI" id="CHEBI:30616"/>
        <dbReference type="ChEBI" id="CHEBI:83421"/>
        <dbReference type="ChEBI" id="CHEBI:456216"/>
        <dbReference type="EC" id="2.7.11.1"/>
    </reaction>
</comment>
<evidence type="ECO:0000313" key="12">
    <source>
        <dbReference type="EMBL" id="EEQ32352.1"/>
    </source>
</evidence>
<feature type="region of interest" description="Disordered" evidence="10">
    <location>
        <begin position="339"/>
        <end position="364"/>
    </location>
</feature>
<feature type="compositionally biased region" description="Basic and acidic residues" evidence="10">
    <location>
        <begin position="94"/>
        <end position="104"/>
    </location>
</feature>
<dbReference type="PROSITE" id="PS00107">
    <property type="entry name" value="PROTEIN_KINASE_ATP"/>
    <property type="match status" value="1"/>
</dbReference>
<dbReference type="SUPFAM" id="SSF56112">
    <property type="entry name" value="Protein kinase-like (PK-like)"/>
    <property type="match status" value="1"/>
</dbReference>
<evidence type="ECO:0000256" key="5">
    <source>
        <dbReference type="ARBA" id="ARBA00022777"/>
    </source>
</evidence>
<comment type="catalytic activity">
    <reaction evidence="7">
        <text>L-threonyl-[protein] + ATP = O-phospho-L-threonyl-[protein] + ADP + H(+)</text>
        <dbReference type="Rhea" id="RHEA:46608"/>
        <dbReference type="Rhea" id="RHEA-COMP:11060"/>
        <dbReference type="Rhea" id="RHEA-COMP:11605"/>
        <dbReference type="ChEBI" id="CHEBI:15378"/>
        <dbReference type="ChEBI" id="CHEBI:30013"/>
        <dbReference type="ChEBI" id="CHEBI:30616"/>
        <dbReference type="ChEBI" id="CHEBI:61977"/>
        <dbReference type="ChEBI" id="CHEBI:456216"/>
        <dbReference type="EC" id="2.7.11.1"/>
    </reaction>
</comment>
<proteinExistence type="predicted"/>
<dbReference type="InterPro" id="IPR011009">
    <property type="entry name" value="Kinase-like_dom_sf"/>
</dbReference>
<dbReference type="OMA" id="PWKVPRM"/>
<keyword evidence="2" id="KW-0723">Serine/threonine-protein kinase</keyword>
<keyword evidence="13" id="KW-1185">Reference proteome</keyword>
<feature type="compositionally biased region" description="Polar residues" evidence="10">
    <location>
        <begin position="16"/>
        <end position="28"/>
    </location>
</feature>
<feature type="compositionally biased region" description="Basic and acidic residues" evidence="10">
    <location>
        <begin position="128"/>
        <end position="137"/>
    </location>
</feature>
<feature type="binding site" evidence="9">
    <location>
        <position position="414"/>
    </location>
    <ligand>
        <name>ATP</name>
        <dbReference type="ChEBI" id="CHEBI:30616"/>
    </ligand>
</feature>
<evidence type="ECO:0000256" key="3">
    <source>
        <dbReference type="ARBA" id="ARBA00022679"/>
    </source>
</evidence>
<dbReference type="RefSeq" id="XP_002845302.1">
    <property type="nucleotide sequence ID" value="XM_002845256.1"/>
</dbReference>
<dbReference type="HOGENOM" id="CLU_000288_82_1_1"/>
<dbReference type="GO" id="GO:0004674">
    <property type="term" value="F:protein serine/threonine kinase activity"/>
    <property type="evidence" value="ECO:0007669"/>
    <property type="project" value="UniProtKB-KW"/>
</dbReference>
<sequence>MATLSSSASAEKKAQEPNTVRFASQNQEIEPPQSLLSSSDSPGTAIKGNDGSLHRGPGGESIPFDSAFQKSRLQETRLHNFAFDPVSLPASRAPSRDSSIRDFNRSIGMSPPPSQPQSPAFGPIDLPENPKDGHNRALLETVEMTPEASSSSERPSKQYMRNQHSFTSSRPSSPSTAPSTRPVSGYSNTPPPKLSNINRGKFFVGPSEDSPPSTPRFEAKRPASPLLGSGTITPLGDENDPYARDKRPPQTKNLANIDQRFIFGGVDAKRRPHKSHSTTSLSTHNIPRSAHASEAKDHHHHHHHKHSHIFGGKKDRHLQDDKFDARHSGSMSELRRFFRMDRKHKRGESPSSMKSSKSSLKHVPFQSTAPSVPFADDHGLQSKYGKLGKVLGAGAGGSVRLLKRSSDGVTFAVKQFREKHSWESEREYAKKVTAEFCIGSTLHHGNIIETLDIIRENGNWYEVMEFAPFDLFAIVMTGKMTREEIACSWLQIVNGVSYLHSMGLAHRDLKLDNVVVNDKGIMKLIDFGSAVVFRYPFETGTVQATGVVGSDPYLAPEVYDGKKYDPCAADMWSLAIIYCCMILRRFPWKQPKEEDNSFKLFIAEPSPNTPPPDEFGNPSRGRPRSMVGEPGNNSTANGIKDDSQVHHHRRRSDNKEYPKSGPTTNDPKDETSAKIAGNAEKQATGQRQEPIKGPWRLLRVLPRESRLLISRLLKLDPRERATLQDILENEWPPQYFPTDSAHDNWLVYLLVCLSSNPSFSYGKVKSCYVFICSYTLWTLI</sequence>
<dbReference type="EMBL" id="DS995705">
    <property type="protein sequence ID" value="EEQ32352.1"/>
    <property type="molecule type" value="Genomic_DNA"/>
</dbReference>
<dbReference type="PANTHER" id="PTHR24343:SF137">
    <property type="entry name" value="SERINE_THREONINE-PROTEIN KINASE HRK1"/>
    <property type="match status" value="1"/>
</dbReference>
<dbReference type="PROSITE" id="PS50011">
    <property type="entry name" value="PROTEIN_KINASE_DOM"/>
    <property type="match status" value="1"/>
</dbReference>
<feature type="compositionally biased region" description="Polar residues" evidence="10">
    <location>
        <begin position="147"/>
        <end position="164"/>
    </location>
</feature>
<feature type="region of interest" description="Disordered" evidence="10">
    <location>
        <begin position="267"/>
        <end position="314"/>
    </location>
</feature>
<dbReference type="PANTHER" id="PTHR24343">
    <property type="entry name" value="SERINE/THREONINE KINASE"/>
    <property type="match status" value="1"/>
</dbReference>
<feature type="compositionally biased region" description="Low complexity" evidence="10">
    <location>
        <begin position="165"/>
        <end position="184"/>
    </location>
</feature>
<evidence type="ECO:0000256" key="6">
    <source>
        <dbReference type="ARBA" id="ARBA00022840"/>
    </source>
</evidence>
<accession>C5FR49</accession>
<feature type="domain" description="Protein kinase" evidence="11">
    <location>
        <begin position="385"/>
        <end position="732"/>
    </location>
</feature>
<feature type="compositionally biased region" description="Low complexity" evidence="10">
    <location>
        <begin position="277"/>
        <end position="290"/>
    </location>
</feature>
<keyword evidence="6 9" id="KW-0067">ATP-binding</keyword>
<dbReference type="Proteomes" id="UP000002035">
    <property type="component" value="Unassembled WGS sequence"/>
</dbReference>
<dbReference type="Pfam" id="PF00069">
    <property type="entry name" value="Pkinase"/>
    <property type="match status" value="1"/>
</dbReference>
<evidence type="ECO:0000313" key="13">
    <source>
        <dbReference type="Proteomes" id="UP000002035"/>
    </source>
</evidence>
<dbReference type="AlphaFoldDB" id="C5FR49"/>
<reference evidence="13" key="1">
    <citation type="journal article" date="2012" name="MBio">
        <title>Comparative genome analysis of Trichophyton rubrum and related dermatophytes reveals candidate genes involved in infection.</title>
        <authorList>
            <person name="Martinez D.A."/>
            <person name="Oliver B.G."/>
            <person name="Graeser Y."/>
            <person name="Goldberg J.M."/>
            <person name="Li W."/>
            <person name="Martinez-Rossi N.M."/>
            <person name="Monod M."/>
            <person name="Shelest E."/>
            <person name="Barton R.C."/>
            <person name="Birch E."/>
            <person name="Brakhage A.A."/>
            <person name="Chen Z."/>
            <person name="Gurr S.J."/>
            <person name="Heiman D."/>
            <person name="Heitman J."/>
            <person name="Kosti I."/>
            <person name="Rossi A."/>
            <person name="Saif S."/>
            <person name="Samalova M."/>
            <person name="Saunders C.W."/>
            <person name="Shea T."/>
            <person name="Summerbell R.C."/>
            <person name="Xu J."/>
            <person name="Young S."/>
            <person name="Zeng Q."/>
            <person name="Birren B.W."/>
            <person name="Cuomo C.A."/>
            <person name="White T.C."/>
        </authorList>
    </citation>
    <scope>NUCLEOTIDE SEQUENCE [LARGE SCALE GENOMIC DNA]</scope>
    <source>
        <strain evidence="13">ATCC MYA-4605 / CBS 113480</strain>
    </source>
</reference>
<keyword evidence="5 12" id="KW-0418">Kinase</keyword>
<feature type="region of interest" description="Disordered" evidence="10">
    <location>
        <begin position="81"/>
        <end position="255"/>
    </location>
</feature>
<evidence type="ECO:0000256" key="7">
    <source>
        <dbReference type="ARBA" id="ARBA00047899"/>
    </source>
</evidence>
<protein>
    <recommendedName>
        <fullName evidence="1">non-specific serine/threonine protein kinase</fullName>
        <ecNumber evidence="1">2.7.11.1</ecNumber>
    </recommendedName>
</protein>
<keyword evidence="3" id="KW-0808">Transferase</keyword>
<organism evidence="12 13">
    <name type="scientific">Arthroderma otae (strain ATCC MYA-4605 / CBS 113480)</name>
    <name type="common">Microsporum canis</name>
    <dbReference type="NCBI Taxonomy" id="554155"/>
    <lineage>
        <taxon>Eukaryota</taxon>
        <taxon>Fungi</taxon>
        <taxon>Dikarya</taxon>
        <taxon>Ascomycota</taxon>
        <taxon>Pezizomycotina</taxon>
        <taxon>Eurotiomycetes</taxon>
        <taxon>Eurotiomycetidae</taxon>
        <taxon>Onygenales</taxon>
        <taxon>Arthrodermataceae</taxon>
        <taxon>Microsporum</taxon>
    </lineage>
</organism>
<dbReference type="Gene3D" id="3.30.200.20">
    <property type="entry name" value="Phosphorylase Kinase, domain 1"/>
    <property type="match status" value="1"/>
</dbReference>
<name>C5FR49_ARTOC</name>
<dbReference type="EC" id="2.7.11.1" evidence="1"/>
<dbReference type="GeneID" id="9230258"/>
<dbReference type="InterPro" id="IPR008271">
    <property type="entry name" value="Ser/Thr_kinase_AS"/>
</dbReference>
<dbReference type="GO" id="GO:0005524">
    <property type="term" value="F:ATP binding"/>
    <property type="evidence" value="ECO:0007669"/>
    <property type="project" value="UniProtKB-UniRule"/>
</dbReference>
<dbReference type="InterPro" id="IPR000719">
    <property type="entry name" value="Prot_kinase_dom"/>
</dbReference>
<dbReference type="SMART" id="SM00220">
    <property type="entry name" value="S_TKc"/>
    <property type="match status" value="1"/>
</dbReference>
<dbReference type="GO" id="GO:0005829">
    <property type="term" value="C:cytosol"/>
    <property type="evidence" value="ECO:0007669"/>
    <property type="project" value="TreeGrafter"/>
</dbReference>
<dbReference type="STRING" id="554155.C5FR49"/>
<feature type="region of interest" description="Disordered" evidence="10">
    <location>
        <begin position="602"/>
        <end position="672"/>
    </location>
</feature>
<evidence type="ECO:0000256" key="4">
    <source>
        <dbReference type="ARBA" id="ARBA00022741"/>
    </source>
</evidence>
<evidence type="ECO:0000256" key="1">
    <source>
        <dbReference type="ARBA" id="ARBA00012513"/>
    </source>
</evidence>
<evidence type="ECO:0000256" key="2">
    <source>
        <dbReference type="ARBA" id="ARBA00022527"/>
    </source>
</evidence>
<dbReference type="VEuPathDB" id="FungiDB:MCYG_05171"/>
<dbReference type="InterPro" id="IPR017441">
    <property type="entry name" value="Protein_kinase_ATP_BS"/>
</dbReference>